<name>A0A6A6J2G9_9PLEO</name>
<feature type="compositionally biased region" description="Basic residues" evidence="1">
    <location>
        <begin position="77"/>
        <end position="90"/>
    </location>
</feature>
<organism evidence="2 3">
    <name type="scientific">Trematosphaeria pertusa</name>
    <dbReference type="NCBI Taxonomy" id="390896"/>
    <lineage>
        <taxon>Eukaryota</taxon>
        <taxon>Fungi</taxon>
        <taxon>Dikarya</taxon>
        <taxon>Ascomycota</taxon>
        <taxon>Pezizomycotina</taxon>
        <taxon>Dothideomycetes</taxon>
        <taxon>Pleosporomycetidae</taxon>
        <taxon>Pleosporales</taxon>
        <taxon>Massarineae</taxon>
        <taxon>Trematosphaeriaceae</taxon>
        <taxon>Trematosphaeria</taxon>
    </lineage>
</organism>
<feature type="compositionally biased region" description="Basic residues" evidence="1">
    <location>
        <begin position="116"/>
        <end position="127"/>
    </location>
</feature>
<keyword evidence="3" id="KW-1185">Reference proteome</keyword>
<dbReference type="Proteomes" id="UP000800094">
    <property type="component" value="Unassembled WGS sequence"/>
</dbReference>
<evidence type="ECO:0000313" key="3">
    <source>
        <dbReference type="Proteomes" id="UP000800094"/>
    </source>
</evidence>
<feature type="region of interest" description="Disordered" evidence="1">
    <location>
        <begin position="53"/>
        <end position="97"/>
    </location>
</feature>
<dbReference type="AlphaFoldDB" id="A0A6A6J2G9"/>
<evidence type="ECO:0000256" key="1">
    <source>
        <dbReference type="SAM" id="MobiDB-lite"/>
    </source>
</evidence>
<dbReference type="RefSeq" id="XP_033691840.1">
    <property type="nucleotide sequence ID" value="XM_033821814.1"/>
</dbReference>
<reference evidence="2" key="1">
    <citation type="journal article" date="2020" name="Stud. Mycol.">
        <title>101 Dothideomycetes genomes: a test case for predicting lifestyles and emergence of pathogens.</title>
        <authorList>
            <person name="Haridas S."/>
            <person name="Albert R."/>
            <person name="Binder M."/>
            <person name="Bloem J."/>
            <person name="Labutti K."/>
            <person name="Salamov A."/>
            <person name="Andreopoulos B."/>
            <person name="Baker S."/>
            <person name="Barry K."/>
            <person name="Bills G."/>
            <person name="Bluhm B."/>
            <person name="Cannon C."/>
            <person name="Castanera R."/>
            <person name="Culley D."/>
            <person name="Daum C."/>
            <person name="Ezra D."/>
            <person name="Gonzalez J."/>
            <person name="Henrissat B."/>
            <person name="Kuo A."/>
            <person name="Liang C."/>
            <person name="Lipzen A."/>
            <person name="Lutzoni F."/>
            <person name="Magnuson J."/>
            <person name="Mondo S."/>
            <person name="Nolan M."/>
            <person name="Ohm R."/>
            <person name="Pangilinan J."/>
            <person name="Park H.-J."/>
            <person name="Ramirez L."/>
            <person name="Alfaro M."/>
            <person name="Sun H."/>
            <person name="Tritt A."/>
            <person name="Yoshinaga Y."/>
            <person name="Zwiers L.-H."/>
            <person name="Turgeon B."/>
            <person name="Goodwin S."/>
            <person name="Spatafora J."/>
            <person name="Crous P."/>
            <person name="Grigoriev I."/>
        </authorList>
    </citation>
    <scope>NUCLEOTIDE SEQUENCE</scope>
    <source>
        <strain evidence="2">CBS 122368</strain>
    </source>
</reference>
<feature type="region of interest" description="Disordered" evidence="1">
    <location>
        <begin position="108"/>
        <end position="127"/>
    </location>
</feature>
<dbReference type="GeneID" id="54575144"/>
<proteinExistence type="predicted"/>
<protein>
    <submittedName>
        <fullName evidence="2">Uncharacterized protein</fullName>
    </submittedName>
</protein>
<feature type="region of interest" description="Disordered" evidence="1">
    <location>
        <begin position="206"/>
        <end position="237"/>
    </location>
</feature>
<gene>
    <name evidence="2" type="ORF">BU26DRAFT_30329</name>
</gene>
<sequence>MMGDRNGRNIQFYIDSLQHKQSGRKAIYIPPTLYIQRSDSGQYPFHHMRPASHVHLHQSTNLPKLVPGQSQRDHTGRRAQKPTLHPKGRGYFKPADASASLSAPHQLAFSAASSRSRNRKGKREKARRKVINACYRSAARANARLPPATATAGPGMHPARAGGFAEGRGTRRMSDHIQYARHVTATRTCASIASLTAHTLQRLGANRASHGKARSAAAGTEKGNGAEGMLEPCGVERTSGTDIPKEIHAHSLQSLECFIDLKENLARDKENLS</sequence>
<accession>A0A6A6J2G9</accession>
<dbReference type="EMBL" id="ML987189">
    <property type="protein sequence ID" value="KAF2256836.1"/>
    <property type="molecule type" value="Genomic_DNA"/>
</dbReference>
<evidence type="ECO:0000313" key="2">
    <source>
        <dbReference type="EMBL" id="KAF2256836.1"/>
    </source>
</evidence>